<sequence>MSGTRIAIQHFTYYTASSATTRSQFQCLTRASLPFLFHLPRHSSSAPKHDLQLGSYKFDKSIEIESRTTRSNSEDDGGGGNGIAKVSEAWHNGTCQHDKRPHGPKRCRSPQGRRRHMARRCQRPTLRRPDPPRVKLPNSEA</sequence>
<keyword evidence="3" id="KW-1185">Reference proteome</keyword>
<dbReference type="EMBL" id="JBGMDY010000009">
    <property type="protein sequence ID" value="KAL2321679.1"/>
    <property type="molecule type" value="Genomic_DNA"/>
</dbReference>
<protein>
    <submittedName>
        <fullName evidence="2">Uncharacterized protein</fullName>
    </submittedName>
</protein>
<evidence type="ECO:0000313" key="3">
    <source>
        <dbReference type="Proteomes" id="UP001603857"/>
    </source>
</evidence>
<feature type="compositionally biased region" description="Basic residues" evidence="1">
    <location>
        <begin position="99"/>
        <end position="126"/>
    </location>
</feature>
<evidence type="ECO:0000313" key="2">
    <source>
        <dbReference type="EMBL" id="KAL2321679.1"/>
    </source>
</evidence>
<accession>A0ABD1LDS5</accession>
<evidence type="ECO:0000256" key="1">
    <source>
        <dbReference type="SAM" id="MobiDB-lite"/>
    </source>
</evidence>
<dbReference type="AlphaFoldDB" id="A0ABD1LDS5"/>
<reference evidence="2 3" key="1">
    <citation type="submission" date="2024-08" db="EMBL/GenBank/DDBJ databases">
        <title>Insights into the chromosomal genome structure of Flemingia macrophylla.</title>
        <authorList>
            <person name="Ding Y."/>
            <person name="Zhao Y."/>
            <person name="Bi W."/>
            <person name="Wu M."/>
            <person name="Zhao G."/>
            <person name="Gong Y."/>
            <person name="Li W."/>
            <person name="Zhang P."/>
        </authorList>
    </citation>
    <scope>NUCLEOTIDE SEQUENCE [LARGE SCALE GENOMIC DNA]</scope>
    <source>
        <strain evidence="2">DYQJB</strain>
        <tissue evidence="2">Leaf</tissue>
    </source>
</reference>
<proteinExistence type="predicted"/>
<feature type="region of interest" description="Disordered" evidence="1">
    <location>
        <begin position="66"/>
        <end position="141"/>
    </location>
</feature>
<organism evidence="2 3">
    <name type="scientific">Flemingia macrophylla</name>
    <dbReference type="NCBI Taxonomy" id="520843"/>
    <lineage>
        <taxon>Eukaryota</taxon>
        <taxon>Viridiplantae</taxon>
        <taxon>Streptophyta</taxon>
        <taxon>Embryophyta</taxon>
        <taxon>Tracheophyta</taxon>
        <taxon>Spermatophyta</taxon>
        <taxon>Magnoliopsida</taxon>
        <taxon>eudicotyledons</taxon>
        <taxon>Gunneridae</taxon>
        <taxon>Pentapetalae</taxon>
        <taxon>rosids</taxon>
        <taxon>fabids</taxon>
        <taxon>Fabales</taxon>
        <taxon>Fabaceae</taxon>
        <taxon>Papilionoideae</taxon>
        <taxon>50 kb inversion clade</taxon>
        <taxon>NPAAA clade</taxon>
        <taxon>indigoferoid/millettioid clade</taxon>
        <taxon>Phaseoleae</taxon>
        <taxon>Flemingia</taxon>
    </lineage>
</organism>
<dbReference type="Proteomes" id="UP001603857">
    <property type="component" value="Unassembled WGS sequence"/>
</dbReference>
<name>A0ABD1LDS5_9FABA</name>
<gene>
    <name evidence="2" type="ORF">Fmac_026058</name>
</gene>
<comment type="caution">
    <text evidence="2">The sequence shown here is derived from an EMBL/GenBank/DDBJ whole genome shotgun (WGS) entry which is preliminary data.</text>
</comment>